<dbReference type="KEGG" id="tsin:OXH18_02165"/>
<evidence type="ECO:0000313" key="2">
    <source>
        <dbReference type="Proteomes" id="UP001163152"/>
    </source>
</evidence>
<keyword evidence="2" id="KW-1185">Reference proteome</keyword>
<reference evidence="1" key="1">
    <citation type="submission" date="2022-12" db="EMBL/GenBank/DDBJ databases">
        <title>Polyphasic identification of a Novel Hot-Spring Cyanobacterium Ocullathermofonsia sinensis gen nov. sp. nov. and Genomic Insights on its Adaptations to the Thermal Habitat.</title>
        <authorList>
            <person name="Daroch M."/>
            <person name="Tang J."/>
            <person name="Jiang Y."/>
        </authorList>
    </citation>
    <scope>NUCLEOTIDE SEQUENCE</scope>
    <source>
        <strain evidence="1">PKUAC-SCTA174</strain>
    </source>
</reference>
<proteinExistence type="predicted"/>
<dbReference type="AlphaFoldDB" id="A0A9E8ZCW2"/>
<organism evidence="1 2">
    <name type="scientific">Thermocoleostomius sinensis A174</name>
    <dbReference type="NCBI Taxonomy" id="2016057"/>
    <lineage>
        <taxon>Bacteria</taxon>
        <taxon>Bacillati</taxon>
        <taxon>Cyanobacteriota</taxon>
        <taxon>Cyanophyceae</taxon>
        <taxon>Oculatellales</taxon>
        <taxon>Oculatellaceae</taxon>
        <taxon>Thermocoleostomius</taxon>
    </lineage>
</organism>
<dbReference type="Proteomes" id="UP001163152">
    <property type="component" value="Chromosome"/>
</dbReference>
<name>A0A9E8ZCW2_9CYAN</name>
<dbReference type="EMBL" id="CP113797">
    <property type="protein sequence ID" value="WAL60823.1"/>
    <property type="molecule type" value="Genomic_DNA"/>
</dbReference>
<protein>
    <submittedName>
        <fullName evidence="1">Uncharacterized protein</fullName>
    </submittedName>
</protein>
<accession>A0A9E8ZCW2</accession>
<evidence type="ECO:0000313" key="1">
    <source>
        <dbReference type="EMBL" id="WAL60823.1"/>
    </source>
</evidence>
<dbReference type="RefSeq" id="WP_268610779.1">
    <property type="nucleotide sequence ID" value="NZ_CP113797.1"/>
</dbReference>
<sequence length="208" mass="23278">MTNHPNHSLVPPFQAQAELELLQFILEEPVVYPFNPIEPEAEAYFSALEQEMLAVGWSIDELEQQGHQLSQRFDELWSTLTTPTPVVSLDALSSFLHQRFAARAPKQLLTHIAQQAQQVAVKNLTLAEQLVQCVQGCLPTWGEDDLQVFARPLAFAMRAPEPSTMESTIDEIRTVAWENLSEVEQARLSLAIARYALAHVTSDATDLS</sequence>
<gene>
    <name evidence="1" type="ORF">OXH18_02165</name>
</gene>